<evidence type="ECO:0000256" key="1">
    <source>
        <dbReference type="SAM" id="MobiDB-lite"/>
    </source>
</evidence>
<keyword evidence="3" id="KW-1185">Reference proteome</keyword>
<reference evidence="2 3" key="1">
    <citation type="submission" date="2024-08" db="EMBL/GenBank/DDBJ databases">
        <authorList>
            <person name="Cucini C."/>
            <person name="Frati F."/>
        </authorList>
    </citation>
    <scope>NUCLEOTIDE SEQUENCE [LARGE SCALE GENOMIC DNA]</scope>
</reference>
<protein>
    <submittedName>
        <fullName evidence="2">Uncharacterized protein</fullName>
    </submittedName>
</protein>
<dbReference type="Proteomes" id="UP001642540">
    <property type="component" value="Unassembled WGS sequence"/>
</dbReference>
<proteinExistence type="predicted"/>
<evidence type="ECO:0000313" key="3">
    <source>
        <dbReference type="Proteomes" id="UP001642540"/>
    </source>
</evidence>
<gene>
    <name evidence="2" type="ORF">ODALV1_LOCUS19043</name>
</gene>
<feature type="region of interest" description="Disordered" evidence="1">
    <location>
        <begin position="1"/>
        <end position="34"/>
    </location>
</feature>
<accession>A0ABP1R6A5</accession>
<name>A0ABP1R6A5_9HEXA</name>
<organism evidence="2 3">
    <name type="scientific">Orchesella dallaii</name>
    <dbReference type="NCBI Taxonomy" id="48710"/>
    <lineage>
        <taxon>Eukaryota</taxon>
        <taxon>Metazoa</taxon>
        <taxon>Ecdysozoa</taxon>
        <taxon>Arthropoda</taxon>
        <taxon>Hexapoda</taxon>
        <taxon>Collembola</taxon>
        <taxon>Entomobryomorpha</taxon>
        <taxon>Entomobryoidea</taxon>
        <taxon>Orchesellidae</taxon>
        <taxon>Orchesellinae</taxon>
        <taxon>Orchesella</taxon>
    </lineage>
</organism>
<comment type="caution">
    <text evidence="2">The sequence shown here is derived from an EMBL/GenBank/DDBJ whole genome shotgun (WGS) entry which is preliminary data.</text>
</comment>
<evidence type="ECO:0000313" key="2">
    <source>
        <dbReference type="EMBL" id="CAL8120653.1"/>
    </source>
</evidence>
<dbReference type="EMBL" id="CAXLJM020000064">
    <property type="protein sequence ID" value="CAL8120653.1"/>
    <property type="molecule type" value="Genomic_DNA"/>
</dbReference>
<feature type="compositionally biased region" description="Polar residues" evidence="1">
    <location>
        <begin position="24"/>
        <end position="34"/>
    </location>
</feature>
<sequence length="234" mass="26587">MEPRQLALKQRRQPQLARQRKRNQPQSRPQQLSHQELQASLLASTGLTSLLSLINTFHKVSIPSKAGLWKDLPYIAHPFIFEKVKNGQSSSFKLHLNLKPTCNPDTAGNPLPSYTVDDSLQNGEVVYDCDENHGHHFSRDTNSYFEDECSNPILFYNTIWTPSKQRIRVVKLSESRVACCINYPLQNVPLSRKQALACNNAEDVSFKCKNKTDISVLLVRVTAVTRRTVVLETN</sequence>